<dbReference type="RefSeq" id="WP_172173559.1">
    <property type="nucleotide sequence ID" value="NZ_CASGIA010000011.1"/>
</dbReference>
<evidence type="ECO:0000256" key="1">
    <source>
        <dbReference type="SAM" id="MobiDB-lite"/>
    </source>
</evidence>
<feature type="compositionally biased region" description="Basic and acidic residues" evidence="1">
    <location>
        <begin position="81"/>
        <end position="90"/>
    </location>
</feature>
<dbReference type="EMBL" id="JABKKE010000001">
    <property type="protein sequence ID" value="NPE12862.1"/>
    <property type="molecule type" value="Genomic_DNA"/>
</dbReference>
<dbReference type="Proteomes" id="UP001193734">
    <property type="component" value="Unassembled WGS sequence"/>
</dbReference>
<keyword evidence="3" id="KW-1185">Reference proteome</keyword>
<feature type="compositionally biased region" description="Polar residues" evidence="1">
    <location>
        <begin position="98"/>
        <end position="107"/>
    </location>
</feature>
<evidence type="ECO:0000313" key="2">
    <source>
        <dbReference type="EMBL" id="NPE12862.1"/>
    </source>
</evidence>
<evidence type="ECO:0000313" key="3">
    <source>
        <dbReference type="Proteomes" id="UP001193734"/>
    </source>
</evidence>
<accession>A0ABX2AQ95</accession>
<name>A0ABX2AQ95_9BACT</name>
<organism evidence="2 3">
    <name type="scientific">Xylanibacter rodentium</name>
    <dbReference type="NCBI Taxonomy" id="2736289"/>
    <lineage>
        <taxon>Bacteria</taxon>
        <taxon>Pseudomonadati</taxon>
        <taxon>Bacteroidota</taxon>
        <taxon>Bacteroidia</taxon>
        <taxon>Bacteroidales</taxon>
        <taxon>Prevotellaceae</taxon>
        <taxon>Xylanibacter</taxon>
    </lineage>
</organism>
<dbReference type="Gene3D" id="3.40.30.10">
    <property type="entry name" value="Glutaredoxin"/>
    <property type="match status" value="1"/>
</dbReference>
<feature type="region of interest" description="Disordered" evidence="1">
    <location>
        <begin position="76"/>
        <end position="107"/>
    </location>
</feature>
<evidence type="ECO:0008006" key="4">
    <source>
        <dbReference type="Google" id="ProtNLM"/>
    </source>
</evidence>
<reference evidence="2 3" key="1">
    <citation type="submission" date="2020-05" db="EMBL/GenBank/DDBJ databases">
        <title>Distinct polysaccharide utilization as determinants for interspecies competition between intestinal Prevotella spp.</title>
        <authorList>
            <person name="Galvez E.J.C."/>
            <person name="Iljazovic A."/>
            <person name="Strowig T."/>
        </authorList>
    </citation>
    <scope>NUCLEOTIDE SEQUENCE [LARGE SCALE GENOMIC DNA]</scope>
    <source>
        <strain evidence="2 3">PROD</strain>
    </source>
</reference>
<proteinExistence type="predicted"/>
<sequence length="107" mass="11786">MIKIFVMKTCPDCTHVKKLAENDPRFEITDIGEHVRNLKQFITLRDSSPAFDDIRGRGTVGIPCFVLEDGRITFSPEEAGIEEKAGHTDNTEPMPEGTSCSIDGTGC</sequence>
<dbReference type="GeneID" id="82156270"/>
<gene>
    <name evidence="2" type="ORF">HPS55_00680</name>
</gene>
<comment type="caution">
    <text evidence="2">The sequence shown here is derived from an EMBL/GenBank/DDBJ whole genome shotgun (WGS) entry which is preliminary data.</text>
</comment>
<protein>
    <recommendedName>
        <fullName evidence="4">Glutaredoxin-related protein</fullName>
    </recommendedName>
</protein>